<dbReference type="AlphaFoldDB" id="A0A8H7AXB4"/>
<evidence type="ECO:0000313" key="1">
    <source>
        <dbReference type="EMBL" id="KAF7673296.1"/>
    </source>
</evidence>
<dbReference type="EMBL" id="JAAABM010000013">
    <property type="protein sequence ID" value="KAF7673296.1"/>
    <property type="molecule type" value="Genomic_DNA"/>
</dbReference>
<gene>
    <name evidence="1" type="ORF">GT037_008619</name>
</gene>
<dbReference type="RefSeq" id="XP_038783631.1">
    <property type="nucleotide sequence ID" value="XM_038933666.1"/>
</dbReference>
<protein>
    <submittedName>
        <fullName evidence="1">Uncharacterized protein</fullName>
    </submittedName>
</protein>
<evidence type="ECO:0000313" key="2">
    <source>
        <dbReference type="Proteomes" id="UP000596902"/>
    </source>
</evidence>
<proteinExistence type="predicted"/>
<organism evidence="1 2">
    <name type="scientific">Alternaria burnsii</name>
    <dbReference type="NCBI Taxonomy" id="1187904"/>
    <lineage>
        <taxon>Eukaryota</taxon>
        <taxon>Fungi</taxon>
        <taxon>Dikarya</taxon>
        <taxon>Ascomycota</taxon>
        <taxon>Pezizomycotina</taxon>
        <taxon>Dothideomycetes</taxon>
        <taxon>Pleosporomycetidae</taxon>
        <taxon>Pleosporales</taxon>
        <taxon>Pleosporineae</taxon>
        <taxon>Pleosporaceae</taxon>
        <taxon>Alternaria</taxon>
        <taxon>Alternaria sect. Alternaria</taxon>
    </lineage>
</organism>
<accession>A0A8H7AXB4</accession>
<comment type="caution">
    <text evidence="1">The sequence shown here is derived from an EMBL/GenBank/DDBJ whole genome shotgun (WGS) entry which is preliminary data.</text>
</comment>
<keyword evidence="2" id="KW-1185">Reference proteome</keyword>
<dbReference type="Proteomes" id="UP000596902">
    <property type="component" value="Unassembled WGS sequence"/>
</dbReference>
<sequence length="106" mass="11973">MQDSHCAFNKLHPRSFAVDTGDSQGKYTSDHLLILYSRECQRRRHDGRQIGPLFALSHAVEAPLSQRRDNELTHLHLASLETVTILHNDCGYVITLVSMGINFGKD</sequence>
<reference evidence="1" key="2">
    <citation type="submission" date="2020-08" db="EMBL/GenBank/DDBJ databases">
        <title>Draft Genome Sequence of Cumin Blight Pathogen Alternaria burnsii.</title>
        <authorList>
            <person name="Feng Z."/>
        </authorList>
    </citation>
    <scope>NUCLEOTIDE SEQUENCE</scope>
    <source>
        <strain evidence="1">CBS107.38</strain>
    </source>
</reference>
<dbReference type="GeneID" id="62206844"/>
<reference evidence="1" key="1">
    <citation type="submission" date="2020-01" db="EMBL/GenBank/DDBJ databases">
        <authorList>
            <person name="Feng Z.H.Z."/>
        </authorList>
    </citation>
    <scope>NUCLEOTIDE SEQUENCE</scope>
    <source>
        <strain evidence="1">CBS107.38</strain>
    </source>
</reference>
<name>A0A8H7AXB4_9PLEO</name>